<dbReference type="AlphaFoldDB" id="A0A0G4HDC1"/>
<evidence type="ECO:0000313" key="1">
    <source>
        <dbReference type="EMBL" id="CEM42069.1"/>
    </source>
</evidence>
<sequence length="91" mass="10562">MKNGGKPTALFRKLKSWLKMRAQQRLEAFIEGLNDLRKGDTNLAKALRSGEVKVFILKLEDLRQPFLSDKSLHKMFIDIVMKDLLKYVKAQ</sequence>
<reference evidence="1" key="1">
    <citation type="submission" date="2014-11" db="EMBL/GenBank/DDBJ databases">
        <authorList>
            <person name="Otto D Thomas"/>
            <person name="Naeem Raeece"/>
        </authorList>
    </citation>
    <scope>NUCLEOTIDE SEQUENCE</scope>
</reference>
<name>A0A0G4HDC1_9ALVE</name>
<proteinExistence type="predicted"/>
<dbReference type="VEuPathDB" id="CryptoDB:Cvel_26490"/>
<gene>
    <name evidence="1" type="ORF">Cvel_26490</name>
</gene>
<dbReference type="EMBL" id="CDMZ01002373">
    <property type="protein sequence ID" value="CEM42069.1"/>
    <property type="molecule type" value="Genomic_DNA"/>
</dbReference>
<accession>A0A0G4HDC1</accession>
<organism evidence="1">
    <name type="scientific">Chromera velia CCMP2878</name>
    <dbReference type="NCBI Taxonomy" id="1169474"/>
    <lineage>
        <taxon>Eukaryota</taxon>
        <taxon>Sar</taxon>
        <taxon>Alveolata</taxon>
        <taxon>Colpodellida</taxon>
        <taxon>Chromeraceae</taxon>
        <taxon>Chromera</taxon>
    </lineage>
</organism>
<protein>
    <submittedName>
        <fullName evidence="1">Uncharacterized protein</fullName>
    </submittedName>
</protein>